<reference evidence="1 2" key="1">
    <citation type="submission" date="2018-12" db="EMBL/GenBank/DDBJ databases">
        <title>Bacillus yapensis draft genome sequence.</title>
        <authorList>
            <person name="Yu L."/>
            <person name="Xu X."/>
            <person name="Tang X."/>
        </authorList>
    </citation>
    <scope>NUCLEOTIDE SEQUENCE [LARGE SCALE GENOMIC DNA]</scope>
    <source>
        <strain evidence="1 2">XXST-01</strain>
    </source>
</reference>
<dbReference type="AlphaFoldDB" id="A0A431WK83"/>
<accession>A0A431WK83</accession>
<dbReference type="OrthoDB" id="2663534at2"/>
<dbReference type="RefSeq" id="WP_126406484.1">
    <property type="nucleotide sequence ID" value="NZ_RXNT01000002.1"/>
</dbReference>
<evidence type="ECO:0000313" key="1">
    <source>
        <dbReference type="EMBL" id="RTR35778.1"/>
    </source>
</evidence>
<gene>
    <name evidence="1" type="ORF">EKG37_03860</name>
</gene>
<evidence type="ECO:0000313" key="2">
    <source>
        <dbReference type="Proteomes" id="UP000271374"/>
    </source>
</evidence>
<proteinExistence type="predicted"/>
<keyword evidence="2" id="KW-1185">Reference proteome</keyword>
<dbReference type="EMBL" id="RXNT01000002">
    <property type="protein sequence ID" value="RTR35778.1"/>
    <property type="molecule type" value="Genomic_DNA"/>
</dbReference>
<comment type="caution">
    <text evidence="1">The sequence shown here is derived from an EMBL/GenBank/DDBJ whole genome shotgun (WGS) entry which is preliminary data.</text>
</comment>
<name>A0A431WK83_9BACI</name>
<protein>
    <submittedName>
        <fullName evidence="1">Uncharacterized protein</fullName>
    </submittedName>
</protein>
<sequence length="80" mass="8913">MVDCTDEATIKSKAIEDIGYGCKVKLSDKTSFRSETGESLVLDEIKEEATVRVLLMHSKNITHSKDSRVVEAKEVIVLDE</sequence>
<organism evidence="1 2">
    <name type="scientific">Bacillus yapensis</name>
    <dbReference type="NCBI Taxonomy" id="2492960"/>
    <lineage>
        <taxon>Bacteria</taxon>
        <taxon>Bacillati</taxon>
        <taxon>Bacillota</taxon>
        <taxon>Bacilli</taxon>
        <taxon>Bacillales</taxon>
        <taxon>Bacillaceae</taxon>
        <taxon>Bacillus</taxon>
    </lineage>
</organism>
<dbReference type="Proteomes" id="UP000271374">
    <property type="component" value="Unassembled WGS sequence"/>
</dbReference>